<dbReference type="Gene3D" id="3.40.50.970">
    <property type="match status" value="1"/>
</dbReference>
<evidence type="ECO:0000256" key="2">
    <source>
        <dbReference type="ARBA" id="ARBA00006936"/>
    </source>
</evidence>
<comment type="cofactor">
    <cofactor evidence="1">
        <name>thiamine diphosphate</name>
        <dbReference type="ChEBI" id="CHEBI:58937"/>
    </cofactor>
</comment>
<dbReference type="GO" id="GO:0030976">
    <property type="term" value="F:thiamine pyrophosphate binding"/>
    <property type="evidence" value="ECO:0007669"/>
    <property type="project" value="InterPro"/>
</dbReference>
<evidence type="ECO:0000259" key="6">
    <source>
        <dbReference type="SMART" id="SM00861"/>
    </source>
</evidence>
<protein>
    <recommendedName>
        <fullName evidence="6">Transketolase-like pyrimidine-binding domain-containing protein</fullName>
    </recommendedName>
</protein>
<dbReference type="InterPro" id="IPR011603">
    <property type="entry name" value="2oxoglutarate_DH_E1"/>
</dbReference>
<dbReference type="PIRSF" id="PIRSF000157">
    <property type="entry name" value="Oxoglu_dh_E1"/>
    <property type="match status" value="1"/>
</dbReference>
<dbReference type="SMART" id="SM00861">
    <property type="entry name" value="Transket_pyr"/>
    <property type="match status" value="1"/>
</dbReference>
<dbReference type="Pfam" id="PF02779">
    <property type="entry name" value="Transket_pyr"/>
    <property type="match status" value="1"/>
</dbReference>
<comment type="similarity">
    <text evidence="2">Belongs to the alpha-ketoglutarate dehydrogenase family.</text>
</comment>
<dbReference type="InterPro" id="IPR001017">
    <property type="entry name" value="DH_E1"/>
</dbReference>
<feature type="domain" description="Transketolase-like pyrimidine-binding" evidence="6">
    <location>
        <begin position="610"/>
        <end position="813"/>
    </location>
</feature>
<dbReference type="PANTHER" id="PTHR23152">
    <property type="entry name" value="2-OXOGLUTARATE DEHYDROGENASE"/>
    <property type="match status" value="1"/>
</dbReference>
<dbReference type="PANTHER" id="PTHR23152:SF4">
    <property type="entry name" value="2-OXOADIPATE DEHYDROGENASE COMPLEX COMPONENT E1"/>
    <property type="match status" value="1"/>
</dbReference>
<dbReference type="AlphaFoldDB" id="A0A7R9CTV5"/>
<accession>A0A7R9CTV5</accession>
<dbReference type="Pfam" id="PF00676">
    <property type="entry name" value="E1_dh"/>
    <property type="match status" value="1"/>
</dbReference>
<keyword evidence="5" id="KW-0786">Thiamine pyrophosphate</keyword>
<dbReference type="Pfam" id="PF16870">
    <property type="entry name" value="OxoGdeHyase_C"/>
    <property type="match status" value="1"/>
</dbReference>
<organism evidence="7">
    <name type="scientific">Timema poppense</name>
    <name type="common">Walking stick</name>
    <dbReference type="NCBI Taxonomy" id="170557"/>
    <lineage>
        <taxon>Eukaryota</taxon>
        <taxon>Metazoa</taxon>
        <taxon>Ecdysozoa</taxon>
        <taxon>Arthropoda</taxon>
        <taxon>Hexapoda</taxon>
        <taxon>Insecta</taxon>
        <taxon>Pterygota</taxon>
        <taxon>Neoptera</taxon>
        <taxon>Polyneoptera</taxon>
        <taxon>Phasmatodea</taxon>
        <taxon>Timematodea</taxon>
        <taxon>Timematoidea</taxon>
        <taxon>Timematidae</taxon>
        <taxon>Timema</taxon>
    </lineage>
</organism>
<dbReference type="InterPro" id="IPR031717">
    <property type="entry name" value="ODO-1/KGD_C"/>
</dbReference>
<gene>
    <name evidence="7" type="ORF">TPSB3V08_LOCUS3573</name>
</gene>
<keyword evidence="4" id="KW-0560">Oxidoreductase</keyword>
<dbReference type="NCBIfam" id="NF006914">
    <property type="entry name" value="PRK09404.1"/>
    <property type="match status" value="1"/>
</dbReference>
<evidence type="ECO:0000256" key="4">
    <source>
        <dbReference type="ARBA" id="ARBA00023002"/>
    </source>
</evidence>
<dbReference type="SUPFAM" id="SSF52518">
    <property type="entry name" value="Thiamin diphosphate-binding fold (THDP-binding)"/>
    <property type="match status" value="2"/>
</dbReference>
<dbReference type="GO" id="GO:0016624">
    <property type="term" value="F:oxidoreductase activity, acting on the aldehyde or oxo group of donors, disulfide as acceptor"/>
    <property type="evidence" value="ECO:0007669"/>
    <property type="project" value="InterPro"/>
</dbReference>
<reference evidence="7" key="1">
    <citation type="submission" date="2020-11" db="EMBL/GenBank/DDBJ databases">
        <authorList>
            <person name="Tran Van P."/>
        </authorList>
    </citation>
    <scope>NUCLEOTIDE SEQUENCE</scope>
</reference>
<evidence type="ECO:0000256" key="1">
    <source>
        <dbReference type="ARBA" id="ARBA00001964"/>
    </source>
</evidence>
<dbReference type="CDD" id="cd02016">
    <property type="entry name" value="TPP_E1_OGDC_like"/>
    <property type="match status" value="1"/>
</dbReference>
<dbReference type="InterPro" id="IPR029061">
    <property type="entry name" value="THDP-binding"/>
</dbReference>
<dbReference type="Gene3D" id="3.40.50.11610">
    <property type="entry name" value="Multifunctional 2-oxoglutarate metabolism enzyme, C-terminal domain"/>
    <property type="match status" value="1"/>
</dbReference>
<evidence type="ECO:0000256" key="5">
    <source>
        <dbReference type="ARBA" id="ARBA00023052"/>
    </source>
</evidence>
<proteinExistence type="inferred from homology"/>
<evidence type="ECO:0000256" key="3">
    <source>
        <dbReference type="ARBA" id="ARBA00022946"/>
    </source>
</evidence>
<dbReference type="Gene3D" id="3.40.50.12470">
    <property type="match status" value="1"/>
</dbReference>
<dbReference type="Gene3D" id="1.10.287.1150">
    <property type="entry name" value="TPP helical domain"/>
    <property type="match status" value="1"/>
</dbReference>
<name>A0A7R9CTV5_TIMPO</name>
<dbReference type="InterPro" id="IPR005475">
    <property type="entry name" value="Transketolase-like_Pyr-bd"/>
</dbReference>
<dbReference type="EMBL" id="OD001569">
    <property type="protein sequence ID" value="CAD7402420.1"/>
    <property type="molecule type" value="Genomic_DNA"/>
</dbReference>
<keyword evidence="3" id="KW-0809">Transit peptide</keyword>
<evidence type="ECO:0000313" key="7">
    <source>
        <dbReference type="EMBL" id="CAD7402420.1"/>
    </source>
</evidence>
<dbReference type="InterPro" id="IPR042179">
    <property type="entry name" value="KGD_C_sf"/>
</dbReference>
<sequence length="1100" mass="124360">MLQLGCAYNCLLANKLFPTGACGPVVVGRTAVFCLLTGRLSYSRSSYCHVWQQLSYRNQQRRFYQCKTGVYGHKPGVSKITEVKKETLESRIQESNFFRLVTAYRKHGHKKAQINPINLSNERVTLPVLDPKRYGLDKQERFKFSGILSTASGEGTLQEAVQFLEKTYCDKISAEFEYLEEEEEIEWFTKRIEQIGSENVDKVMQVALATELLKSQTLDKFLATKFVTLKRYGGEGAESMMAFIMELMRLSAKDGVEQIVIGMPHRGRFNLLAGLLRLSPVQLFRKFKGLSEFPTNVKATGDVASHLISSVDLNVGDTSLHVTVLNNPSHLEAVNPVSMGKTRARQQSLGDGNYSSVNAFRWGTKVINLQIHGDAAFTGQGINQETLHLSALPHFEVGGSIHLIVNNQLGFTTPTERGKSSRHVTDLAKTISAPVVHVNGDFPEMVMKAACLAVEYQRIFRKEVFVNMNCYRQWGHNELDDPTFTNPALYRIIHSRRTVPDIYAAELVKLGVLTNDDVANIVETHNGWLNEELKKVDTSKPEGSYFTRQWSGLKQAPAAVTTWDTGVEQQLLRYVAARSVAYPHNFNIHPHLLKTHVKGRLNRLTEGSKIDWSTAEAMAFGSLMYQGFNVRISGQDVGRGTFSQRHAMLVDQVTDDMYIPLNDLLDDQAGHLEVVNSNLSEEAVLGFEYGMSIENPNNLIIWEAQFGDFFTGAQIIVDTFITSGETKWMMCTGLVMLLPHGYDGAGPEHSSCRLERLLQLSDSSEVSPDGEDVNIHVANPTTPAQYFHLLRGQANAEELSKTSDYCRSQNSPATVRGCLFHVRDGTWNLIPTSHWQLGWKKPNEEFFFLSEAKKSVAWCNHTMHCMATLGTTLGSSASNLISLATKQRNQYSVYHTSNKEVMKYKNKYVGERRRKDKGDVEVVADKVRRVILVSGKHYYALHKHRRNLDASDIAIVRLEGLSPFPTLQLQQELSKYKRATSFIWSQEEHRNMGAWSFIKPRFENLVGRKVKYVGRCALATPAVGIGQLHQKEAEHGYYIPFNILDKINSHIKLNYYFTNHRHKKWRKMLNVLIEIKKNCLQTDEYIFFGQNKSNISPVAI</sequence>